<name>A7RM96_NEMVE</name>
<evidence type="ECO:0000256" key="6">
    <source>
        <dbReference type="ARBA" id="ARBA00022614"/>
    </source>
</evidence>
<evidence type="ECO:0000259" key="11">
    <source>
        <dbReference type="Pfam" id="PF23215"/>
    </source>
</evidence>
<evidence type="ECO:0000256" key="4">
    <source>
        <dbReference type="ARBA" id="ARBA00022454"/>
    </source>
</evidence>
<sequence>MTEDTPETPLTAEKIREVSKASDLSAIDTLSLQGQGLSQIESEILQQLTAIEELDLSNNKLVKLQLQDVFLPSLTKLNLANNQLATLEGFTAFPNLVDLNITNNPKIEVSEKYKLVAVCPLLKLLDGKDVSMMRDAVARLDSTLVSKVAEVWKSGCRTWTGKPDGEVKRAYLDKLKAEVVCGPPMLKMYREFRLSVLGEEYYQKMLEGDTEESPTKKTKLSALVFARFPLAPVNGEVLQSKKTNSDEKKDVKKRRHAYPADARFEVSHLLQTHSLNNNPDDRKTQVWGCQFEPDINNPGKTTSICATCGGDSVCFIDCSTGQVLKKYKQPGETFYCIAWSTVTADINGNKRKANLLAAGGSDRTIKIIEPTQLVCIEDIPGIKGVLESLLFHPCNSTWLGCAADDTITIWEIGLPSGLGYGTKSKLLLTLKSRTIVRFFAFAPHGMVVVGACDDGCYLWKLADMDPTNDKPRIPFGSLEFPGKRSVPLDCVQCLSDSLIATKRVQEGSICIWHSESNMMKNDFSLVLKVPWRKTETPFLKFSFILECEVLVAGDDQGCVWLYDMMRFTPYTEKQSRKYEVMEQTQILLCPNDSTKVFNQVCANTSLDYIVAVADTNVVCMWRRLEQGSKNL</sequence>
<evidence type="ECO:0000256" key="9">
    <source>
        <dbReference type="ARBA" id="ARBA00023242"/>
    </source>
</evidence>
<dbReference type="InterPro" id="IPR032675">
    <property type="entry name" value="LRR_dom_sf"/>
</dbReference>
<dbReference type="Proteomes" id="UP000001593">
    <property type="component" value="Unassembled WGS sequence"/>
</dbReference>
<reference evidence="12 13" key="1">
    <citation type="journal article" date="2007" name="Science">
        <title>Sea anemone genome reveals ancestral eumetazoan gene repertoire and genomic organization.</title>
        <authorList>
            <person name="Putnam N.H."/>
            <person name="Srivastava M."/>
            <person name="Hellsten U."/>
            <person name="Dirks B."/>
            <person name="Chapman J."/>
            <person name="Salamov A."/>
            <person name="Terry A."/>
            <person name="Shapiro H."/>
            <person name="Lindquist E."/>
            <person name="Kapitonov V.V."/>
            <person name="Jurka J."/>
            <person name="Genikhovich G."/>
            <person name="Grigoriev I.V."/>
            <person name="Lucas S.M."/>
            <person name="Steele R.E."/>
            <person name="Finnerty J.R."/>
            <person name="Technau U."/>
            <person name="Martindale M.Q."/>
            <person name="Rokhsar D.S."/>
        </authorList>
    </citation>
    <scope>NUCLEOTIDE SEQUENCE [LARGE SCALE GENOMIC DNA]</scope>
    <source>
        <strain evidence="13">CH2 X CH6</strain>
    </source>
</reference>
<dbReference type="InterPro" id="IPR036322">
    <property type="entry name" value="WD40_repeat_dom_sf"/>
</dbReference>
<feature type="domain" description="Leucine-rich repeat and WD repeat-containing protein 1 WD" evidence="11">
    <location>
        <begin position="263"/>
        <end position="622"/>
    </location>
</feature>
<evidence type="ECO:0008006" key="14">
    <source>
        <dbReference type="Google" id="ProtNLM"/>
    </source>
</evidence>
<dbReference type="InterPro" id="IPR056160">
    <property type="entry name" value="WD_LRWD1"/>
</dbReference>
<dbReference type="SUPFAM" id="SSF50978">
    <property type="entry name" value="WD40 repeat-like"/>
    <property type="match status" value="1"/>
</dbReference>
<dbReference type="GO" id="GO:0005813">
    <property type="term" value="C:centrosome"/>
    <property type="evidence" value="ECO:0007669"/>
    <property type="project" value="UniProtKB-SubCell"/>
</dbReference>
<dbReference type="InterPro" id="IPR001680">
    <property type="entry name" value="WD40_rpt"/>
</dbReference>
<evidence type="ECO:0000313" key="13">
    <source>
        <dbReference type="Proteomes" id="UP000001593"/>
    </source>
</evidence>
<evidence type="ECO:0000256" key="2">
    <source>
        <dbReference type="ARBA" id="ARBA00004286"/>
    </source>
</evidence>
<keyword evidence="7" id="KW-0677">Repeat</keyword>
<dbReference type="AlphaFoldDB" id="A7RM96"/>
<dbReference type="GO" id="GO:0005634">
    <property type="term" value="C:nucleus"/>
    <property type="evidence" value="ECO:0007669"/>
    <property type="project" value="UniProtKB-SubCell"/>
</dbReference>
<dbReference type="HOGENOM" id="CLU_022994_0_0_1"/>
<dbReference type="Gene3D" id="2.130.10.10">
    <property type="entry name" value="YVTN repeat-like/Quinoprotein amine dehydrogenase"/>
    <property type="match status" value="1"/>
</dbReference>
<evidence type="ECO:0000256" key="3">
    <source>
        <dbReference type="ARBA" id="ARBA00004300"/>
    </source>
</evidence>
<dbReference type="STRING" id="45351.A7RM96"/>
<proteinExistence type="predicted"/>
<evidence type="ECO:0000313" key="12">
    <source>
        <dbReference type="EMBL" id="EDO47466.1"/>
    </source>
</evidence>
<dbReference type="eggNOG" id="KOG0619">
    <property type="taxonomic scope" value="Eukaryota"/>
</dbReference>
<dbReference type="InterPro" id="IPR003591">
    <property type="entry name" value="Leu-rich_rpt_typical-subtyp"/>
</dbReference>
<dbReference type="SMART" id="SM00369">
    <property type="entry name" value="LRR_TYP"/>
    <property type="match status" value="2"/>
</dbReference>
<gene>
    <name evidence="12" type="ORF">NEMVEDRAFT_v1g239321</name>
</gene>
<dbReference type="PANTHER" id="PTHR24370">
    <property type="entry name" value="OPTICIN"/>
    <property type="match status" value="1"/>
</dbReference>
<dbReference type="Pfam" id="PF23215">
    <property type="entry name" value="WD_LRWD1"/>
    <property type="match status" value="1"/>
</dbReference>
<dbReference type="PROSITE" id="PS51450">
    <property type="entry name" value="LRR"/>
    <property type="match status" value="1"/>
</dbReference>
<evidence type="ECO:0000256" key="8">
    <source>
        <dbReference type="ARBA" id="ARBA00023212"/>
    </source>
</evidence>
<evidence type="ECO:0000256" key="1">
    <source>
        <dbReference type="ARBA" id="ARBA00004123"/>
    </source>
</evidence>
<dbReference type="Pfam" id="PF23211">
    <property type="entry name" value="LRR_LRWD1"/>
    <property type="match status" value="1"/>
</dbReference>
<protein>
    <recommendedName>
        <fullName evidence="14">Origin recognition complex-associated protein</fullName>
    </recommendedName>
</protein>
<dbReference type="GO" id="GO:0005694">
    <property type="term" value="C:chromosome"/>
    <property type="evidence" value="ECO:0007669"/>
    <property type="project" value="UniProtKB-SubCell"/>
</dbReference>
<dbReference type="InterPro" id="IPR015943">
    <property type="entry name" value="WD40/YVTN_repeat-like_dom_sf"/>
</dbReference>
<dbReference type="EMBL" id="DS469519">
    <property type="protein sequence ID" value="EDO47466.1"/>
    <property type="molecule type" value="Genomic_DNA"/>
</dbReference>
<feature type="domain" description="Leucine-rich repeat and WD repeat-containing protein 1 LRR" evidence="10">
    <location>
        <begin position="19"/>
        <end position="184"/>
    </location>
</feature>
<dbReference type="InterPro" id="IPR056363">
    <property type="entry name" value="LRR_LRWD1_dom"/>
</dbReference>
<keyword evidence="9" id="KW-0539">Nucleus</keyword>
<evidence type="ECO:0000259" key="10">
    <source>
        <dbReference type="Pfam" id="PF23211"/>
    </source>
</evidence>
<keyword evidence="4" id="KW-0158">Chromosome</keyword>
<keyword evidence="5" id="KW-0963">Cytoplasm</keyword>
<dbReference type="Gene3D" id="3.80.10.10">
    <property type="entry name" value="Ribonuclease Inhibitor"/>
    <property type="match status" value="1"/>
</dbReference>
<dbReference type="SMART" id="SM00320">
    <property type="entry name" value="WD40"/>
    <property type="match status" value="5"/>
</dbReference>
<dbReference type="PhylomeDB" id="A7RM96"/>
<keyword evidence="13" id="KW-1185">Reference proteome</keyword>
<keyword evidence="8" id="KW-0206">Cytoskeleton</keyword>
<accession>A7RM96</accession>
<dbReference type="PANTHER" id="PTHR24370:SF10">
    <property type="entry name" value="LEUCINE-RICH REPEAT AND WD REPEAT-CONTAINING PROTEIN 1"/>
    <property type="match status" value="1"/>
</dbReference>
<keyword evidence="6" id="KW-0433">Leucine-rich repeat</keyword>
<organism evidence="12 13">
    <name type="scientific">Nematostella vectensis</name>
    <name type="common">Starlet sea anemone</name>
    <dbReference type="NCBI Taxonomy" id="45351"/>
    <lineage>
        <taxon>Eukaryota</taxon>
        <taxon>Metazoa</taxon>
        <taxon>Cnidaria</taxon>
        <taxon>Anthozoa</taxon>
        <taxon>Hexacorallia</taxon>
        <taxon>Actiniaria</taxon>
        <taxon>Edwardsiidae</taxon>
        <taxon>Nematostella</taxon>
    </lineage>
</organism>
<evidence type="ECO:0000256" key="7">
    <source>
        <dbReference type="ARBA" id="ARBA00022737"/>
    </source>
</evidence>
<dbReference type="InterPro" id="IPR001611">
    <property type="entry name" value="Leu-rich_rpt"/>
</dbReference>
<dbReference type="SUPFAM" id="SSF52075">
    <property type="entry name" value="Outer arm dynein light chain 1"/>
    <property type="match status" value="1"/>
</dbReference>
<dbReference type="InParanoid" id="A7RM96"/>
<dbReference type="OMA" id="TCPDKGI"/>
<comment type="subcellular location">
    <subcellularLocation>
        <location evidence="2">Chromosome</location>
    </subcellularLocation>
    <subcellularLocation>
        <location evidence="3">Cytoplasm</location>
        <location evidence="3">Cytoskeleton</location>
        <location evidence="3">Microtubule organizing center</location>
        <location evidence="3">Centrosome</location>
    </subcellularLocation>
    <subcellularLocation>
        <location evidence="1">Nucleus</location>
    </subcellularLocation>
</comment>
<evidence type="ECO:0000256" key="5">
    <source>
        <dbReference type="ARBA" id="ARBA00022490"/>
    </source>
</evidence>
<dbReference type="InterPro" id="IPR052489">
    <property type="entry name" value="LRWD1"/>
</dbReference>